<dbReference type="GO" id="GO:0005886">
    <property type="term" value="C:plasma membrane"/>
    <property type="evidence" value="ECO:0007669"/>
    <property type="project" value="UniProtKB-SubCell"/>
</dbReference>
<dbReference type="Pfam" id="PF00037">
    <property type="entry name" value="Fer4"/>
    <property type="match status" value="1"/>
</dbReference>
<dbReference type="NCBIfam" id="TIGR01944">
    <property type="entry name" value="rnfB"/>
    <property type="match status" value="1"/>
</dbReference>
<reference evidence="13 14" key="1">
    <citation type="journal article" date="2006" name="Nat. Genet.">
        <title>The multidrug-resistant human pathogen Clostridium difficile has a highly mobile, mosaic genome.</title>
        <authorList>
            <person name="Sebaihia M."/>
            <person name="Wren B.W."/>
            <person name="Mullany P."/>
            <person name="Fairweather N.F."/>
            <person name="Minton N."/>
            <person name="Stabler R."/>
            <person name="Thomson N.R."/>
            <person name="Roberts A.P."/>
            <person name="Cerdeno-Tarraga A.M."/>
            <person name="Wang H."/>
            <person name="Holden M.T.G."/>
            <person name="Wright A."/>
            <person name="Churcher C."/>
            <person name="Quail M.A."/>
            <person name="Baker S."/>
            <person name="Bason N."/>
            <person name="Brooks K."/>
            <person name="Chillingworth T."/>
            <person name="Cronin A."/>
            <person name="Davis P."/>
            <person name="Dowd L."/>
            <person name="Fraser A."/>
            <person name="Feltwell T."/>
            <person name="Hance Z."/>
            <person name="Holroyd S."/>
            <person name="Jagels K."/>
            <person name="Moule S."/>
            <person name="Mungall K."/>
            <person name="Price C."/>
            <person name="Rabbinowitsch R."/>
            <person name="Sharp S."/>
            <person name="Simmonds M."/>
            <person name="Steven K."/>
            <person name="Unwin L."/>
            <person name="Whithead S."/>
            <person name="Dupuy B."/>
            <person name="Dougan G."/>
            <person name="Barrell B.and.Parkhill.J."/>
        </authorList>
    </citation>
    <scope>NUCLEOTIDE SEQUENCE [LARGE SCALE GENOMIC DNA]</scope>
    <source>
        <strain evidence="13 14">630</strain>
    </source>
</reference>
<dbReference type="eggNOG" id="COG2878">
    <property type="taxonomic scope" value="Bacteria"/>
</dbReference>
<feature type="binding site" evidence="10">
    <location>
        <position position="177"/>
    </location>
    <ligand>
        <name>[4Fe-4S] cluster</name>
        <dbReference type="ChEBI" id="CHEBI:49883"/>
        <label>3</label>
    </ligand>
</feature>
<feature type="binding site" evidence="10">
    <location>
        <position position="58"/>
    </location>
    <ligand>
        <name>[4Fe-4S] cluster</name>
        <dbReference type="ChEBI" id="CHEBI:49883"/>
        <label>1</label>
    </ligand>
</feature>
<feature type="binding site" evidence="10">
    <location>
        <position position="75"/>
    </location>
    <ligand>
        <name>[4Fe-4S] cluster</name>
        <dbReference type="ChEBI" id="CHEBI:49883"/>
        <label>1</label>
    </ligand>
</feature>
<feature type="binding site" evidence="10">
    <location>
        <position position="50"/>
    </location>
    <ligand>
        <name>[4Fe-4S] cluster</name>
        <dbReference type="ChEBI" id="CHEBI:49883"/>
        <label>1</label>
    </ligand>
</feature>
<dbReference type="GO" id="GO:0022900">
    <property type="term" value="P:electron transport chain"/>
    <property type="evidence" value="ECO:0007669"/>
    <property type="project" value="UniProtKB-UniRule"/>
</dbReference>
<evidence type="ECO:0000256" key="8">
    <source>
        <dbReference type="ARBA" id="ARBA00023014"/>
    </source>
</evidence>
<evidence type="ECO:0000259" key="12">
    <source>
        <dbReference type="PROSITE" id="PS51656"/>
    </source>
</evidence>
<evidence type="ECO:0000256" key="4">
    <source>
        <dbReference type="ARBA" id="ARBA00022737"/>
    </source>
</evidence>
<keyword evidence="5 10" id="KW-1278">Translocase</keyword>
<keyword evidence="10" id="KW-1003">Cell membrane</keyword>
<comment type="subcellular location">
    <subcellularLocation>
        <location evidence="10">Cell membrane</location>
    </subcellularLocation>
</comment>
<dbReference type="Pfam" id="PF12838">
    <property type="entry name" value="Fer4_7"/>
    <property type="match status" value="1"/>
</dbReference>
<evidence type="ECO:0000313" key="13">
    <source>
        <dbReference type="EMBL" id="CAJ67994.1"/>
    </source>
</evidence>
<feature type="domain" description="4Fe-4S ferredoxin-type" evidence="11">
    <location>
        <begin position="236"/>
        <end position="265"/>
    </location>
</feature>
<dbReference type="STRING" id="272563.CD630_11420"/>
<comment type="cofactor">
    <cofactor evidence="10">
        <name>[4Fe-4S] cluster</name>
        <dbReference type="ChEBI" id="CHEBI:49883"/>
    </cofactor>
    <text evidence="10">Binds 3 [4Fe-4S] clusters.</text>
</comment>
<feature type="binding site" evidence="10">
    <location>
        <position position="174"/>
    </location>
    <ligand>
        <name>[4Fe-4S] cluster</name>
        <dbReference type="ChEBI" id="CHEBI:49883"/>
        <label>3</label>
    </ligand>
</feature>
<keyword evidence="9 10" id="KW-0472">Membrane</keyword>
<keyword evidence="6 10" id="KW-0249">Electron transport</keyword>
<feature type="domain" description="4Fe-4S ferredoxin-type" evidence="11">
    <location>
        <begin position="298"/>
        <end position="325"/>
    </location>
</feature>
<dbReference type="Pfam" id="PF14697">
    <property type="entry name" value="Fer4_21"/>
    <property type="match status" value="1"/>
</dbReference>
<feature type="region of interest" description="Hydrophobic" evidence="10">
    <location>
        <begin position="1"/>
        <end position="27"/>
    </location>
</feature>
<dbReference type="InterPro" id="IPR017900">
    <property type="entry name" value="4Fe4S_Fe_S_CS"/>
</dbReference>
<feature type="binding site" evidence="10">
    <location>
        <position position="53"/>
    </location>
    <ligand>
        <name>[4Fe-4S] cluster</name>
        <dbReference type="ChEBI" id="CHEBI:49883"/>
        <label>1</label>
    </ligand>
</feature>
<dbReference type="InterPro" id="IPR010207">
    <property type="entry name" value="Elect_transpt_cplx_RnfB/RsxB"/>
</dbReference>
<dbReference type="EC" id="7.-.-.-" evidence="10"/>
<evidence type="ECO:0000256" key="10">
    <source>
        <dbReference type="HAMAP-Rule" id="MF_00463"/>
    </source>
</evidence>
<name>Q18B01_CLOD6</name>
<dbReference type="PROSITE" id="PS00198">
    <property type="entry name" value="4FE4S_FER_1"/>
    <property type="match status" value="3"/>
</dbReference>
<dbReference type="GO" id="GO:0046872">
    <property type="term" value="F:metal ion binding"/>
    <property type="evidence" value="ECO:0007669"/>
    <property type="project" value="UniProtKB-KW"/>
</dbReference>
<dbReference type="EMBL" id="AM180355">
    <property type="protein sequence ID" value="CAJ67994.1"/>
    <property type="molecule type" value="Genomic_DNA"/>
</dbReference>
<evidence type="ECO:0000313" key="14">
    <source>
        <dbReference type="Proteomes" id="UP000001978"/>
    </source>
</evidence>
<feature type="domain" description="4Fe-4S ferredoxin-type" evidence="11">
    <location>
        <begin position="162"/>
        <end position="191"/>
    </location>
</feature>
<gene>
    <name evidence="10 13" type="primary">rnfB</name>
    <name evidence="13" type="ordered locus">CD630_11420</name>
</gene>
<dbReference type="PANTHER" id="PTHR43560:SF1">
    <property type="entry name" value="ION-TRANSLOCATING OXIDOREDUCTASE COMPLEX SUBUNIT B"/>
    <property type="match status" value="1"/>
</dbReference>
<feature type="binding site" evidence="10">
    <location>
        <position position="138"/>
    </location>
    <ligand>
        <name>[4Fe-4S] cluster</name>
        <dbReference type="ChEBI" id="CHEBI:49883"/>
        <label>2</label>
    </ligand>
</feature>
<dbReference type="GO" id="GO:0051539">
    <property type="term" value="F:4 iron, 4 sulfur cluster binding"/>
    <property type="evidence" value="ECO:0007669"/>
    <property type="project" value="UniProtKB-UniRule"/>
</dbReference>
<comment type="function">
    <text evidence="10">Part of a membrane-bound complex that couples electron transfer with translocation of ions across the membrane.</text>
</comment>
<dbReference type="BioCyc" id="PDIF272563:G12WB-1272-MONOMER"/>
<dbReference type="AlphaFoldDB" id="Q18B01"/>
<dbReference type="EnsemblBacteria" id="CAJ67994">
    <property type="protein sequence ID" value="CAJ67994"/>
    <property type="gene ID" value="CD630_11420"/>
</dbReference>
<dbReference type="OrthoDB" id="9789936at2"/>
<dbReference type="GO" id="GO:0009055">
    <property type="term" value="F:electron transfer activity"/>
    <property type="evidence" value="ECO:0007669"/>
    <property type="project" value="InterPro"/>
</dbReference>
<dbReference type="SUPFAM" id="SSF54862">
    <property type="entry name" value="4Fe-4S ferredoxins"/>
    <property type="match status" value="2"/>
</dbReference>
<protein>
    <recommendedName>
        <fullName evidence="10">Ion-translocating oxidoreductase complex subunit B</fullName>
        <ecNumber evidence="10">7.-.-.-</ecNumber>
    </recommendedName>
    <alternativeName>
        <fullName evidence="10">Rnf electron transport complex subunit B</fullName>
    </alternativeName>
</protein>
<dbReference type="Proteomes" id="UP000001978">
    <property type="component" value="Chromosome"/>
</dbReference>
<evidence type="ECO:0000256" key="2">
    <source>
        <dbReference type="ARBA" id="ARBA00022485"/>
    </source>
</evidence>
<comment type="caution">
    <text evidence="10">Lacks conserved residue(s) required for the propagation of feature annotation.</text>
</comment>
<feature type="domain" description="4Fe-4S" evidence="12">
    <location>
        <begin position="33"/>
        <end position="92"/>
    </location>
</feature>
<keyword evidence="8 10" id="KW-0411">Iron-sulfur</keyword>
<dbReference type="PhylomeDB" id="Q18B01"/>
<dbReference type="PANTHER" id="PTHR43560">
    <property type="entry name" value="ION-TRANSLOCATING OXIDOREDUCTASE COMPLEX SUBUNIT B"/>
    <property type="match status" value="1"/>
</dbReference>
<comment type="subunit">
    <text evidence="10">The complex is composed of six subunits: RnfA, RnfB, RnfC, RnfD, RnfE and RnfG.</text>
</comment>
<keyword evidence="2 10" id="KW-0004">4Fe-4S</keyword>
<keyword evidence="3 10" id="KW-0479">Metal-binding</keyword>
<dbReference type="PROSITE" id="PS51379">
    <property type="entry name" value="4FE4S_FER_2"/>
    <property type="match status" value="5"/>
</dbReference>
<evidence type="ECO:0000256" key="7">
    <source>
        <dbReference type="ARBA" id="ARBA00023004"/>
    </source>
</evidence>
<dbReference type="Pfam" id="PF04060">
    <property type="entry name" value="FeS"/>
    <property type="match status" value="1"/>
</dbReference>
<accession>Q18B01</accession>
<feature type="binding site" evidence="10">
    <location>
        <position position="181"/>
    </location>
    <ligand>
        <name>[4Fe-4S] cluster</name>
        <dbReference type="ChEBI" id="CHEBI:49883"/>
        <label>2</label>
    </ligand>
</feature>
<evidence type="ECO:0000256" key="3">
    <source>
        <dbReference type="ARBA" id="ARBA00022723"/>
    </source>
</evidence>
<sequence length="325" mass="34054">MKMVILTAVLVLGIMGLIFGIVLDFASKKFAVEVDERVEAILGVLPGANCGGCGFPGCGGLANAIVEGNAPVNGCPVGGADVGAKVGEIMGISAEAGEKQVAKVICKGTCSSAKDKYEYEGISDCRAANVLNSGAKMCKFGCLGLGTCKDACKFDAISIVDGIAVIDEEKCVNCGKCKEVCPKGIIITKPESQEVVVECNSKEFGKAVKEKCTAGCIGCGMCVKACKFDAIIFEDKIAKIDPNKCVGCMQCVAKCPTKVISGDITKKKKVTIDQELCVGCTVCKKQCKFDAIEGELKEKHKVDADKCVGCHLCMEKCPKKAIKIL</sequence>
<evidence type="ECO:0000256" key="1">
    <source>
        <dbReference type="ARBA" id="ARBA00022448"/>
    </source>
</evidence>
<feature type="binding site" evidence="10">
    <location>
        <position position="148"/>
    </location>
    <ligand>
        <name>[4Fe-4S] cluster</name>
        <dbReference type="ChEBI" id="CHEBI:49883"/>
        <label>2</label>
    </ligand>
</feature>
<organism evidence="13 14">
    <name type="scientific">Clostridioides difficile (strain 630)</name>
    <name type="common">Peptoclostridium difficile</name>
    <dbReference type="NCBI Taxonomy" id="272563"/>
    <lineage>
        <taxon>Bacteria</taxon>
        <taxon>Bacillati</taxon>
        <taxon>Bacillota</taxon>
        <taxon>Clostridia</taxon>
        <taxon>Peptostreptococcales</taxon>
        <taxon>Peptostreptococcaceae</taxon>
        <taxon>Clostridioides</taxon>
    </lineage>
</organism>
<dbReference type="eggNOG" id="COG1148">
    <property type="taxonomic scope" value="Bacteria"/>
</dbReference>
<evidence type="ECO:0000256" key="5">
    <source>
        <dbReference type="ARBA" id="ARBA00022967"/>
    </source>
</evidence>
<evidence type="ECO:0000259" key="11">
    <source>
        <dbReference type="PROSITE" id="PS51379"/>
    </source>
</evidence>
<dbReference type="PATRIC" id="fig|272563.8.peg.1199"/>
<evidence type="ECO:0000256" key="9">
    <source>
        <dbReference type="ARBA" id="ARBA00023136"/>
    </source>
</evidence>
<keyword evidence="4 10" id="KW-0677">Repeat</keyword>
<feature type="binding site" evidence="10">
    <location>
        <position position="171"/>
    </location>
    <ligand>
        <name>[4Fe-4S] cluster</name>
        <dbReference type="ChEBI" id="CHEBI:49883"/>
        <label>3</label>
    </ligand>
</feature>
<keyword evidence="7 10" id="KW-0408">Iron</keyword>
<feature type="binding site" evidence="10">
    <location>
        <position position="142"/>
    </location>
    <ligand>
        <name>[4Fe-4S] cluster</name>
        <dbReference type="ChEBI" id="CHEBI:49883"/>
        <label>2</label>
    </ligand>
</feature>
<comment type="similarity">
    <text evidence="10">Belongs to the 4Fe4S bacterial-type ferredoxin family. RnfB subfamily.</text>
</comment>
<dbReference type="Gene3D" id="3.30.70.20">
    <property type="match status" value="4"/>
</dbReference>
<keyword evidence="1 10" id="KW-0813">Transport</keyword>
<dbReference type="InterPro" id="IPR050395">
    <property type="entry name" value="4Fe4S_Ferredoxin_RnfB"/>
</dbReference>
<dbReference type="HAMAP" id="MF_00463">
    <property type="entry name" value="RsxB_RnfB"/>
    <property type="match status" value="1"/>
</dbReference>
<dbReference type="InterPro" id="IPR017896">
    <property type="entry name" value="4Fe4S_Fe-S-bd"/>
</dbReference>
<feature type="domain" description="4Fe-4S ferredoxin-type" evidence="11">
    <location>
        <begin position="268"/>
        <end position="297"/>
    </location>
</feature>
<dbReference type="Gene3D" id="1.10.15.40">
    <property type="entry name" value="Electron transport complex subunit B, putative Fe-S cluster"/>
    <property type="match status" value="1"/>
</dbReference>
<dbReference type="CDD" id="cd10549">
    <property type="entry name" value="MtMvhB_like"/>
    <property type="match status" value="2"/>
</dbReference>
<dbReference type="InterPro" id="IPR007202">
    <property type="entry name" value="4Fe-4S_dom"/>
</dbReference>
<feature type="binding site" evidence="10">
    <location>
        <position position="152"/>
    </location>
    <ligand>
        <name>[4Fe-4S] cluster</name>
        <dbReference type="ChEBI" id="CHEBI:49883"/>
        <label>3</label>
    </ligand>
</feature>
<feature type="domain" description="4Fe-4S ferredoxin-type" evidence="11">
    <location>
        <begin position="205"/>
        <end position="235"/>
    </location>
</feature>
<dbReference type="PROSITE" id="PS51656">
    <property type="entry name" value="4FE4S"/>
    <property type="match status" value="1"/>
</dbReference>
<dbReference type="KEGG" id="cdf:CD630_11420"/>
<proteinExistence type="inferred from homology"/>
<evidence type="ECO:0000256" key="6">
    <source>
        <dbReference type="ARBA" id="ARBA00022982"/>
    </source>
</evidence>